<dbReference type="PROSITE" id="PS50181">
    <property type="entry name" value="FBOX"/>
    <property type="match status" value="1"/>
</dbReference>
<evidence type="ECO:0000313" key="4">
    <source>
        <dbReference type="EMBL" id="OWP05473.1"/>
    </source>
</evidence>
<dbReference type="InParanoid" id="A0A218ZD52"/>
<sequence>MPALTSFNRQRKTTTPIKKPDQEDVWRRSLHVLGLETIAQHPSSNYIPTHAMATPTASETVPLTSSSPGSTPPKQPLNFLALPVETKKEIFSHASSQDLITLSLVSKHFRDLAAEQIYRSFYVLFPDDDDPASDSTIDSLAGGLETFATSEYNYAQYLKEFTLEAQSGGVKGERAYRHYLFDVSCGKFMNTLLLLTLRKAVALETFRWDIRVELSRPVFKALHQIPAIQNLHLRMQAGASIYEPLQSLPTSLLPSTFGAGESSSSSHPPLSAILAGSYNSFKLGNKVAKICQNPPGSSVQNRAPPPTLSGFKKLKKLTVLDMDTMEYIDELRDCIRGSPALSSLTLSFSEVMVARARKPHPHLLPEPPSGDDSNQGGLFGQPIPPPGPPPLAPVPGAADPNAPSKILKAEEEKKKQESALGRILGVENTAPKPKPEAKKPKPKSEEDPKRRFIRCLAPVAAKLMSYLKPGSDISVEGQNTLKMIEKAARLYLESDTGKAEESGEASASSSASTGNGSSEGAVVSGAVVSGSSVLCGGPEQKKKSIDGLETSNPDDIDVDEPEGSELLIEFETTANEGLSEESGLDLVVPREARAATEEPEDVLKADTLTGNEFAELQQNVREIATEVPTIGKTLQAMLDMRAELGKRSGCLENDLISLKSGLEVETDMRNVEGLQAELDEITQKVDGISHRVQEAYISIRQNLSADRMKALEQEMGDYVRSTRGLTLESLSIYLIPIKASYLYRGIDLNVLQSITLLNVGPQTPFWNLAAKENKLLPLQLHKVHTDHVTLPLLGCLSQLDNLTELILMERVAKDRGEGTSAKTTVTTEQIRKSVLKRHAATLRVLVVRNDNISLEWDFNIKTMMLLCQQAKKLEELACSFGTNTMHTLLQYMPGLTSLRVLHTIVLHTDDNCMWVMREFRKFTVDAIAHNPDMKLEYLALDHSVDRLVRRKPMPRPASGKAKELDWTSAKALAQLVMGSSAGGWVDESKYDFPDSEDDEDGIVKTGLQVETIDGMRLSDVVGIRIFERNVITGKL</sequence>
<proteinExistence type="predicted"/>
<feature type="compositionally biased region" description="Basic and acidic residues" evidence="2">
    <location>
        <begin position="433"/>
        <end position="450"/>
    </location>
</feature>
<feature type="region of interest" description="Disordered" evidence="2">
    <location>
        <begin position="360"/>
        <end position="451"/>
    </location>
</feature>
<evidence type="ECO:0000256" key="1">
    <source>
        <dbReference type="SAM" id="Coils"/>
    </source>
</evidence>
<dbReference type="Proteomes" id="UP000242519">
    <property type="component" value="Unassembled WGS sequence"/>
</dbReference>
<feature type="region of interest" description="Disordered" evidence="2">
    <location>
        <begin position="498"/>
        <end position="521"/>
    </location>
</feature>
<dbReference type="STRING" id="503106.A0A218ZD52"/>
<keyword evidence="5" id="KW-1185">Reference proteome</keyword>
<organism evidence="4 5">
    <name type="scientific">Diplocarpon coronariae</name>
    <dbReference type="NCBI Taxonomy" id="2795749"/>
    <lineage>
        <taxon>Eukaryota</taxon>
        <taxon>Fungi</taxon>
        <taxon>Dikarya</taxon>
        <taxon>Ascomycota</taxon>
        <taxon>Pezizomycotina</taxon>
        <taxon>Leotiomycetes</taxon>
        <taxon>Helotiales</taxon>
        <taxon>Drepanopezizaceae</taxon>
        <taxon>Diplocarpon</taxon>
    </lineage>
</organism>
<reference evidence="4 5" key="1">
    <citation type="submission" date="2017-04" db="EMBL/GenBank/DDBJ databases">
        <title>Draft genome sequence of Marssonina coronaria NL1: causal agent of apple blotch.</title>
        <authorList>
            <person name="Cheng Q."/>
        </authorList>
    </citation>
    <scope>NUCLEOTIDE SEQUENCE [LARGE SCALE GENOMIC DNA]</scope>
    <source>
        <strain evidence="4 5">NL1</strain>
    </source>
</reference>
<gene>
    <name evidence="4" type="ORF">B2J93_7817</name>
</gene>
<feature type="compositionally biased region" description="Low complexity" evidence="2">
    <location>
        <begin position="504"/>
        <end position="521"/>
    </location>
</feature>
<keyword evidence="1" id="KW-0175">Coiled coil</keyword>
<dbReference type="OrthoDB" id="4200124at2759"/>
<feature type="domain" description="F-box" evidence="3">
    <location>
        <begin position="76"/>
        <end position="121"/>
    </location>
</feature>
<feature type="region of interest" description="Disordered" evidence="2">
    <location>
        <begin position="533"/>
        <end position="560"/>
    </location>
</feature>
<dbReference type="SMART" id="SM00256">
    <property type="entry name" value="FBOX"/>
    <property type="match status" value="1"/>
</dbReference>
<feature type="compositionally biased region" description="Pro residues" evidence="2">
    <location>
        <begin position="382"/>
        <end position="393"/>
    </location>
</feature>
<dbReference type="SUPFAM" id="SSF81383">
    <property type="entry name" value="F-box domain"/>
    <property type="match status" value="1"/>
</dbReference>
<feature type="coiled-coil region" evidence="1">
    <location>
        <begin position="664"/>
        <end position="691"/>
    </location>
</feature>
<protein>
    <submittedName>
        <fullName evidence="4">F-box domain-containing protein</fullName>
    </submittedName>
</protein>
<dbReference type="EMBL" id="MZNU01000068">
    <property type="protein sequence ID" value="OWP05473.1"/>
    <property type="molecule type" value="Genomic_DNA"/>
</dbReference>
<evidence type="ECO:0000259" key="3">
    <source>
        <dbReference type="PROSITE" id="PS50181"/>
    </source>
</evidence>
<evidence type="ECO:0000313" key="5">
    <source>
        <dbReference type="Proteomes" id="UP000242519"/>
    </source>
</evidence>
<feature type="compositionally biased region" description="Basic and acidic residues" evidence="2">
    <location>
        <begin position="407"/>
        <end position="417"/>
    </location>
</feature>
<name>A0A218ZD52_9HELO</name>
<comment type="caution">
    <text evidence="4">The sequence shown here is derived from an EMBL/GenBank/DDBJ whole genome shotgun (WGS) entry which is preliminary data.</text>
</comment>
<dbReference type="Pfam" id="PF12937">
    <property type="entry name" value="F-box-like"/>
    <property type="match status" value="1"/>
</dbReference>
<dbReference type="InterPro" id="IPR001810">
    <property type="entry name" value="F-box_dom"/>
</dbReference>
<dbReference type="InterPro" id="IPR036047">
    <property type="entry name" value="F-box-like_dom_sf"/>
</dbReference>
<dbReference type="AlphaFoldDB" id="A0A218ZD52"/>
<evidence type="ECO:0000256" key="2">
    <source>
        <dbReference type="SAM" id="MobiDB-lite"/>
    </source>
</evidence>
<accession>A0A218ZD52</accession>